<evidence type="ECO:0000256" key="1">
    <source>
        <dbReference type="ARBA" id="ARBA00006525"/>
    </source>
</evidence>
<dbReference type="GeneID" id="97995658"/>
<reference evidence="4 5" key="1">
    <citation type="submission" date="2018-07" db="EMBL/GenBank/DDBJ databases">
        <title>GABA Modulating Bacteria of the Human Gut Microbiota.</title>
        <authorList>
            <person name="Strandwitz P."/>
            <person name="Kim K.H."/>
            <person name="Terekhova D."/>
            <person name="Liu J.K."/>
            <person name="Sharma A."/>
            <person name="Levering J."/>
            <person name="Mcdonald D."/>
            <person name="Dietrich D."/>
            <person name="Ramadhar T.R."/>
            <person name="Lekbua A."/>
            <person name="Mroue N."/>
            <person name="Liston C."/>
            <person name="Stewart E.J."/>
            <person name="Dubin M.J."/>
            <person name="Zengler K."/>
            <person name="Knight R."/>
            <person name="Gilbert J.A."/>
            <person name="Clardy J."/>
            <person name="Lewis K."/>
        </authorList>
    </citation>
    <scope>NUCLEOTIDE SEQUENCE [LARGE SCALE GENOMIC DNA]</scope>
    <source>
        <strain evidence="4 5">KLE1738</strain>
    </source>
</reference>
<dbReference type="Gene3D" id="1.10.10.10">
    <property type="entry name" value="Winged helix-like DNA-binding domain superfamily/Winged helix DNA-binding domain"/>
    <property type="match status" value="1"/>
</dbReference>
<dbReference type="NCBIfam" id="TIGR00732">
    <property type="entry name" value="dprA"/>
    <property type="match status" value="1"/>
</dbReference>
<dbReference type="GO" id="GO:0009294">
    <property type="term" value="P:DNA-mediated transformation"/>
    <property type="evidence" value="ECO:0007669"/>
    <property type="project" value="InterPro"/>
</dbReference>
<dbReference type="PANTHER" id="PTHR43022">
    <property type="entry name" value="PROTEIN SMF"/>
    <property type="match status" value="1"/>
</dbReference>
<dbReference type="PANTHER" id="PTHR43022:SF1">
    <property type="entry name" value="PROTEIN SMF"/>
    <property type="match status" value="1"/>
</dbReference>
<dbReference type="Pfam" id="PF02481">
    <property type="entry name" value="DNA_processg_A"/>
    <property type="match status" value="1"/>
</dbReference>
<name>A0A3E2B2U4_9FIRM</name>
<dbReference type="Gene3D" id="3.40.50.450">
    <property type="match status" value="1"/>
</dbReference>
<dbReference type="AlphaFoldDB" id="A0A3E2B2U4"/>
<evidence type="ECO:0000313" key="5">
    <source>
        <dbReference type="Proteomes" id="UP000260649"/>
    </source>
</evidence>
<comment type="similarity">
    <text evidence="1">Belongs to the DprA/Smf family.</text>
</comment>
<dbReference type="OrthoDB" id="9785707at2"/>
<protein>
    <submittedName>
        <fullName evidence="4">DNA-protecting protein DprA</fullName>
    </submittedName>
</protein>
<dbReference type="InterPro" id="IPR036388">
    <property type="entry name" value="WH-like_DNA-bd_sf"/>
</dbReference>
<dbReference type="InterPro" id="IPR003488">
    <property type="entry name" value="DprA"/>
</dbReference>
<comment type="caution">
    <text evidence="4">The sequence shown here is derived from an EMBL/GenBank/DDBJ whole genome shotgun (WGS) entry which is preliminary data.</text>
</comment>
<keyword evidence="5" id="KW-1185">Reference proteome</keyword>
<dbReference type="RefSeq" id="WP_117142376.1">
    <property type="nucleotide sequence ID" value="NZ_CAKXKJ010000013.1"/>
</dbReference>
<feature type="region of interest" description="Disordered" evidence="2">
    <location>
        <begin position="299"/>
        <end position="328"/>
    </location>
</feature>
<accession>A0A3E2B2U4</accession>
<evidence type="ECO:0000256" key="2">
    <source>
        <dbReference type="SAM" id="MobiDB-lite"/>
    </source>
</evidence>
<feature type="domain" description="Smf/DprA SLOG" evidence="3">
    <location>
        <begin position="78"/>
        <end position="288"/>
    </location>
</feature>
<dbReference type="SUPFAM" id="SSF102405">
    <property type="entry name" value="MCP/YpsA-like"/>
    <property type="match status" value="1"/>
</dbReference>
<dbReference type="InterPro" id="IPR057666">
    <property type="entry name" value="DrpA_SLOG"/>
</dbReference>
<evidence type="ECO:0000313" key="4">
    <source>
        <dbReference type="EMBL" id="RFT06317.1"/>
    </source>
</evidence>
<gene>
    <name evidence="4" type="primary">dprA</name>
    <name evidence="4" type="ORF">DV520_07935</name>
</gene>
<sequence>MSSLRHWVWLSTRGPAPGMYAARILHHFGTPEGAYFAGREELQACPGLPEKVRQALEDKDLSQADQILAQCEALGIWVLTCQDAAYPQRLGQLDSAPCVLYGRGRLPQMDQEAAVALVGARQASPYGIMAAGRLGLDLARQGALVVSGMAQGVDAAALRGALRGGGRVVSVLGSGIDVIYPAGHGDLYEDVAAAGALLSEYPPGTPPTGPHFPVRNRLIAGLSLGVLVVEGSQTSGALITARWALEQGRDVFAVPGGIDAPLSQGPNGLIRRGEAKLIQDAWDVVEEYAALYPDKLHPKTPLAPGAARARLEGRESPPPVPPQQKEPAPARLVVDLGKDPEALTDDQAALLRALQARGEQSADDLVEATGIPARRVLSALTLLQVRQWVAEAGRRFTTLVELKEDRTHPPRG</sequence>
<dbReference type="EMBL" id="QQRQ01000012">
    <property type="protein sequence ID" value="RFT06317.1"/>
    <property type="molecule type" value="Genomic_DNA"/>
</dbReference>
<dbReference type="Proteomes" id="UP000260649">
    <property type="component" value="Unassembled WGS sequence"/>
</dbReference>
<evidence type="ECO:0000259" key="3">
    <source>
        <dbReference type="Pfam" id="PF02481"/>
    </source>
</evidence>
<proteinExistence type="inferred from homology"/>
<organism evidence="4 5">
    <name type="scientific">Evtepia gabavorous</name>
    <dbReference type="NCBI Taxonomy" id="2211183"/>
    <lineage>
        <taxon>Bacteria</taxon>
        <taxon>Bacillati</taxon>
        <taxon>Bacillota</taxon>
        <taxon>Clostridia</taxon>
        <taxon>Eubacteriales</taxon>
        <taxon>Evtepia</taxon>
    </lineage>
</organism>